<reference evidence="1" key="1">
    <citation type="thesis" date="2020" institute="ProQuest LLC" country="789 East Eisenhower Parkway, Ann Arbor, MI, USA">
        <title>Comparative Genomics and Chromosome Evolution.</title>
        <authorList>
            <person name="Mudd A.B."/>
        </authorList>
    </citation>
    <scope>NUCLEOTIDE SEQUENCE</scope>
    <source>
        <strain evidence="1">237g6f4</strain>
        <tissue evidence="1">Blood</tissue>
    </source>
</reference>
<dbReference type="AlphaFoldDB" id="A0AAV6ZNX3"/>
<keyword evidence="2" id="KW-1185">Reference proteome</keyword>
<dbReference type="Proteomes" id="UP000824782">
    <property type="component" value="Unassembled WGS sequence"/>
</dbReference>
<dbReference type="EMBL" id="WNYA01000013">
    <property type="protein sequence ID" value="KAG8551029.1"/>
    <property type="molecule type" value="Genomic_DNA"/>
</dbReference>
<proteinExistence type="predicted"/>
<comment type="caution">
    <text evidence="1">The sequence shown here is derived from an EMBL/GenBank/DDBJ whole genome shotgun (WGS) entry which is preliminary data.</text>
</comment>
<accession>A0AAV6ZNX3</accession>
<evidence type="ECO:0000313" key="1">
    <source>
        <dbReference type="EMBL" id="KAG8551029.1"/>
    </source>
</evidence>
<organism evidence="1 2">
    <name type="scientific">Engystomops pustulosus</name>
    <name type="common">Tungara frog</name>
    <name type="synonym">Physalaemus pustulosus</name>
    <dbReference type="NCBI Taxonomy" id="76066"/>
    <lineage>
        <taxon>Eukaryota</taxon>
        <taxon>Metazoa</taxon>
        <taxon>Chordata</taxon>
        <taxon>Craniata</taxon>
        <taxon>Vertebrata</taxon>
        <taxon>Euteleostomi</taxon>
        <taxon>Amphibia</taxon>
        <taxon>Batrachia</taxon>
        <taxon>Anura</taxon>
        <taxon>Neobatrachia</taxon>
        <taxon>Hyloidea</taxon>
        <taxon>Leptodactylidae</taxon>
        <taxon>Leiuperinae</taxon>
        <taxon>Engystomops</taxon>
    </lineage>
</organism>
<evidence type="ECO:0000313" key="2">
    <source>
        <dbReference type="Proteomes" id="UP000824782"/>
    </source>
</evidence>
<protein>
    <submittedName>
        <fullName evidence="1">Uncharacterized protein</fullName>
    </submittedName>
</protein>
<name>A0AAV6ZNX3_ENGPU</name>
<gene>
    <name evidence="1" type="ORF">GDO81_021902</name>
</gene>
<sequence>MDLSSGLDLFQSTRRNRLPLTVFMSRASFTLKTLVKSVSGAGGGTFLERRFRMTGLRRDTWKKFRMRLLGGRHGL</sequence>